<keyword evidence="2" id="KW-1185">Reference proteome</keyword>
<organism evidence="1 2">
    <name type="scientific">Acetobacter oryzifermentans</name>
    <dbReference type="NCBI Taxonomy" id="1633874"/>
    <lineage>
        <taxon>Bacteria</taxon>
        <taxon>Pseudomonadati</taxon>
        <taxon>Pseudomonadota</taxon>
        <taxon>Alphaproteobacteria</taxon>
        <taxon>Acetobacterales</taxon>
        <taxon>Acetobacteraceae</taxon>
        <taxon>Acetobacter</taxon>
    </lineage>
</organism>
<evidence type="ECO:0000313" key="1">
    <source>
        <dbReference type="EMBL" id="ANA14375.1"/>
    </source>
</evidence>
<protein>
    <submittedName>
        <fullName evidence="1">Uncharacterized protein</fullName>
    </submittedName>
</protein>
<dbReference type="EMBL" id="CP011120">
    <property type="protein sequence ID" value="ANA14375.1"/>
    <property type="molecule type" value="Genomic_DNA"/>
</dbReference>
<name>A0ABM6AKZ3_9PROT</name>
<dbReference type="Proteomes" id="UP000076595">
    <property type="component" value="Chromosome"/>
</dbReference>
<gene>
    <name evidence="1" type="ORF">WG31_10525</name>
</gene>
<sequence length="97" mass="11255">MNRLRLTANMEARFSIFSAENRRSEFPPPPFPCSTSKVVADDFPRLVVETFGKSVIVYQINGMPKQCIRFNRRFLGRDTFKATPCLGWKPSPTVWLW</sequence>
<proteinExistence type="predicted"/>
<reference evidence="1 2" key="1">
    <citation type="submission" date="2015-03" db="EMBL/GenBank/DDBJ databases">
        <title>Genome study of Acetobacter sp. SLV-7.</title>
        <authorList>
            <person name="Cho G.Y."/>
            <person name="Jeon C.O."/>
        </authorList>
    </citation>
    <scope>NUCLEOTIDE SEQUENCE [LARGE SCALE GENOMIC DNA]</scope>
    <source>
        <strain evidence="1 2">SLV-7</strain>
    </source>
</reference>
<evidence type="ECO:0000313" key="2">
    <source>
        <dbReference type="Proteomes" id="UP000076595"/>
    </source>
</evidence>
<accession>A0ABM6AKZ3</accession>